<proteinExistence type="predicted"/>
<evidence type="ECO:0000256" key="1">
    <source>
        <dbReference type="SAM" id="MobiDB-lite"/>
    </source>
</evidence>
<evidence type="ECO:0000313" key="2">
    <source>
        <dbReference type="EMBL" id="KAG2629806.1"/>
    </source>
</evidence>
<feature type="region of interest" description="Disordered" evidence="1">
    <location>
        <begin position="1"/>
        <end position="46"/>
    </location>
</feature>
<reference evidence="2" key="1">
    <citation type="submission" date="2020-05" db="EMBL/GenBank/DDBJ databases">
        <title>WGS assembly of Panicum virgatum.</title>
        <authorList>
            <person name="Lovell J.T."/>
            <person name="Jenkins J."/>
            <person name="Shu S."/>
            <person name="Juenger T.E."/>
            <person name="Schmutz J."/>
        </authorList>
    </citation>
    <scope>NUCLEOTIDE SEQUENCE</scope>
    <source>
        <strain evidence="2">AP13</strain>
    </source>
</reference>
<feature type="compositionally biased region" description="Basic and acidic residues" evidence="1">
    <location>
        <begin position="34"/>
        <end position="43"/>
    </location>
</feature>
<dbReference type="AlphaFoldDB" id="A0A8T0V8F0"/>
<protein>
    <submittedName>
        <fullName evidence="2">Uncharacterized protein</fullName>
    </submittedName>
</protein>
<name>A0A8T0V8F0_PANVG</name>
<dbReference type="Proteomes" id="UP000823388">
    <property type="component" value="Chromosome 3K"/>
</dbReference>
<feature type="compositionally biased region" description="Polar residues" evidence="1">
    <location>
        <begin position="21"/>
        <end position="32"/>
    </location>
</feature>
<accession>A0A8T0V8F0</accession>
<evidence type="ECO:0000313" key="3">
    <source>
        <dbReference type="Proteomes" id="UP000823388"/>
    </source>
</evidence>
<organism evidence="2 3">
    <name type="scientific">Panicum virgatum</name>
    <name type="common">Blackwell switchgrass</name>
    <dbReference type="NCBI Taxonomy" id="38727"/>
    <lineage>
        <taxon>Eukaryota</taxon>
        <taxon>Viridiplantae</taxon>
        <taxon>Streptophyta</taxon>
        <taxon>Embryophyta</taxon>
        <taxon>Tracheophyta</taxon>
        <taxon>Spermatophyta</taxon>
        <taxon>Magnoliopsida</taxon>
        <taxon>Liliopsida</taxon>
        <taxon>Poales</taxon>
        <taxon>Poaceae</taxon>
        <taxon>PACMAD clade</taxon>
        <taxon>Panicoideae</taxon>
        <taxon>Panicodae</taxon>
        <taxon>Paniceae</taxon>
        <taxon>Panicinae</taxon>
        <taxon>Panicum</taxon>
        <taxon>Panicum sect. Hiantes</taxon>
    </lineage>
</organism>
<dbReference type="EMBL" id="CM029041">
    <property type="protein sequence ID" value="KAG2629806.1"/>
    <property type="molecule type" value="Genomic_DNA"/>
</dbReference>
<comment type="caution">
    <text evidence="2">The sequence shown here is derived from an EMBL/GenBank/DDBJ whole genome shotgun (WGS) entry which is preliminary data.</text>
</comment>
<gene>
    <name evidence="2" type="ORF">PVAP13_3KG451500</name>
</gene>
<feature type="compositionally biased region" description="Polar residues" evidence="1">
    <location>
        <begin position="1"/>
        <end position="11"/>
    </location>
</feature>
<sequence length="153" mass="17266">MGATTHTTALQLPSRAGEESPFSSRSATNPTVLDSRRDNDARVHNFTRKKCHNSQTWRRRSRKLLCAEVGRKKNKERPSKGGRSLSSRFIHFVYGTYSCITTHKEAQVPQAAEAALPVSPWHAQVCTVKENRKVAFRDGMTARVKFELQKALI</sequence>
<keyword evidence="3" id="KW-1185">Reference proteome</keyword>